<dbReference type="OrthoDB" id="9791827at2"/>
<comment type="caution">
    <text evidence="1">The sequence shown here is derived from an EMBL/GenBank/DDBJ whole genome shotgun (WGS) entry which is preliminary data.</text>
</comment>
<dbReference type="AlphaFoldDB" id="A0A495K6K3"/>
<gene>
    <name evidence="1" type="ORF">DFJ75_3676</name>
</gene>
<dbReference type="InterPro" id="IPR029465">
    <property type="entry name" value="ATPgrasp_TupA"/>
</dbReference>
<dbReference type="Pfam" id="PF14305">
    <property type="entry name" value="ATPgrasp_TupA"/>
    <property type="match status" value="1"/>
</dbReference>
<sequence>MRHARWRERSRLVRWWRLKQTRKPETFTEKVRYKMLRDHRSLVVTFADKVAVRDLVGTTVGTGYLPAVYAIIDDPERLLTEALPRQYVVKPSHGSGAVVVVSDTADPGARLPGVEACWSYSHVRPEHADRRQLTAIARYWLQQLYGQGPNREWAYGHVPRRIIVEELLTNDLGDIPHDYKFFVFHGRCEFIQVDTCRFGRRTQNFYRRPWTLLPLSGGPPPAEHPQAAPECLDEMIIVAEKLATSTDFVRVDLYVVGGRVVFGEMTNYPAGGESPFHPASFDREFGRTWRVPKAYVD</sequence>
<reference evidence="1 2" key="1">
    <citation type="submission" date="2018-10" db="EMBL/GenBank/DDBJ databases">
        <title>Sequencing the genomes of 1000 actinobacteria strains.</title>
        <authorList>
            <person name="Klenk H.-P."/>
        </authorList>
    </citation>
    <scope>NUCLEOTIDE SEQUENCE [LARGE SCALE GENOMIC DNA]</scope>
    <source>
        <strain evidence="1 2">DSM 44343</strain>
    </source>
</reference>
<evidence type="ECO:0000313" key="2">
    <source>
        <dbReference type="Proteomes" id="UP000274762"/>
    </source>
</evidence>
<accession>A0A495K6K3</accession>
<evidence type="ECO:0000313" key="1">
    <source>
        <dbReference type="EMBL" id="RKR96821.1"/>
    </source>
</evidence>
<name>A0A495K6K3_WILMA</name>
<dbReference type="EMBL" id="RBKV01000001">
    <property type="protein sequence ID" value="RKR96821.1"/>
    <property type="molecule type" value="Genomic_DNA"/>
</dbReference>
<dbReference type="RefSeq" id="WP_084248000.1">
    <property type="nucleotide sequence ID" value="NZ_CBCRXS010000003.1"/>
</dbReference>
<protein>
    <submittedName>
        <fullName evidence="1">Teichuronopeptide biosynthesis TupA-like protein</fullName>
    </submittedName>
</protein>
<organism evidence="1 2">
    <name type="scientific">Williamsia marianensis</name>
    <dbReference type="NCBI Taxonomy" id="85044"/>
    <lineage>
        <taxon>Bacteria</taxon>
        <taxon>Bacillati</taxon>
        <taxon>Actinomycetota</taxon>
        <taxon>Actinomycetes</taxon>
        <taxon>Mycobacteriales</taxon>
        <taxon>Nocardiaceae</taxon>
        <taxon>Williamsia</taxon>
    </lineage>
</organism>
<dbReference type="Proteomes" id="UP000274762">
    <property type="component" value="Unassembled WGS sequence"/>
</dbReference>
<dbReference type="SUPFAM" id="SSF56059">
    <property type="entry name" value="Glutathione synthetase ATP-binding domain-like"/>
    <property type="match status" value="1"/>
</dbReference>
<proteinExistence type="predicted"/>